<name>G5H9T0_9BACT</name>
<dbReference type="HOGENOM" id="CLU_035792_0_0_10"/>
<feature type="chain" id="PRO_5003477953" description="DUF3575 domain-containing protein" evidence="1">
    <location>
        <begin position="31"/>
        <end position="442"/>
    </location>
</feature>
<dbReference type="OrthoDB" id="1046564at2"/>
<reference evidence="2 3" key="1">
    <citation type="submission" date="2011-08" db="EMBL/GenBank/DDBJ databases">
        <title>The Genome Sequence of Alistipes indistinctus YIT 12060.</title>
        <authorList>
            <consortium name="The Broad Institute Genome Sequencing Platform"/>
            <person name="Earl A."/>
            <person name="Ward D."/>
            <person name="Feldgarden M."/>
            <person name="Gevers D."/>
            <person name="Morotomi M."/>
            <person name="Young S.K."/>
            <person name="Zeng Q."/>
            <person name="Gargeya S."/>
            <person name="Fitzgerald M."/>
            <person name="Haas B."/>
            <person name="Abouelleil A."/>
            <person name="Alvarado L."/>
            <person name="Arachchi H.M."/>
            <person name="Berlin A."/>
            <person name="Brown A."/>
            <person name="Chapman S.B."/>
            <person name="Chen Z."/>
            <person name="Dunbar C."/>
            <person name="Freedman E."/>
            <person name="Gearin G."/>
            <person name="Gellesch M."/>
            <person name="Goldberg J."/>
            <person name="Griggs A."/>
            <person name="Gujja S."/>
            <person name="Heiman D."/>
            <person name="Howarth C."/>
            <person name="Larson L."/>
            <person name="Lui A."/>
            <person name="MacDonald P.J.P."/>
            <person name="Montmayeur A."/>
            <person name="Murphy C."/>
            <person name="Neiman D."/>
            <person name="Pearson M."/>
            <person name="Priest M."/>
            <person name="Roberts A."/>
            <person name="Saif S."/>
            <person name="Shea T."/>
            <person name="Shenoy N."/>
            <person name="Sisk P."/>
            <person name="Stolte C."/>
            <person name="Sykes S."/>
            <person name="Wortman J."/>
            <person name="Nusbaum C."/>
            <person name="Birren B."/>
        </authorList>
    </citation>
    <scope>NUCLEOTIDE SEQUENCE [LARGE SCALE GENOMIC DNA]</scope>
    <source>
        <strain evidence="2 3">YIT 12060</strain>
    </source>
</reference>
<dbReference type="SUPFAM" id="SSF103088">
    <property type="entry name" value="OmpA-like"/>
    <property type="match status" value="1"/>
</dbReference>
<dbReference type="Proteomes" id="UP000006008">
    <property type="component" value="Unassembled WGS sequence"/>
</dbReference>
<keyword evidence="1" id="KW-0732">Signal</keyword>
<evidence type="ECO:0000313" key="3">
    <source>
        <dbReference type="Proteomes" id="UP000006008"/>
    </source>
</evidence>
<accession>G5H9T0</accession>
<sequence>MNRLNRYILWRTLMFASMTLFFGATNYSYAASPGHRQDTLTAVFYFANNSSLLMREYRTNQAELNKLEEILRDITVSSALDSIVIEGSSSLIGSFRTNSRLSYERAMAVRSHIRWKFPDVELNEQKIFIKPSVINWGYLFEQVRLDRMVPYRDDLLRILSMPLDEESKFIQIKRLGGGATENYLTRNFARLMRSGTSVVFYLKEENPEKAQQQEEFVTVPVPPDSTAIETTIDFPGQVVVPEAGTDPVNDPSDTLSIPSLTTMARKPLFAIKTNLLYDLGAAVNAGIEIPMGQRWSLATEWVFPWWLWEKKQHALEVLNGNLELRYWWGERTGRSQMTGWFTGLYAGGGYYDVEWKTKGYQGEFVSAGITGGFAHSISKNWRMEYSLGLGYMGSKYREYTAKKCGEDDQWHLILKNRGNFHWVGPTQLKVSLVWMINRGYRK</sequence>
<dbReference type="InterPro" id="IPR036737">
    <property type="entry name" value="OmpA-like_sf"/>
</dbReference>
<dbReference type="Gene3D" id="3.30.1330.60">
    <property type="entry name" value="OmpA-like domain"/>
    <property type="match status" value="1"/>
</dbReference>
<organism evidence="2 3">
    <name type="scientific">Alistipes indistinctus YIT 12060</name>
    <dbReference type="NCBI Taxonomy" id="742725"/>
    <lineage>
        <taxon>Bacteria</taxon>
        <taxon>Pseudomonadati</taxon>
        <taxon>Bacteroidota</taxon>
        <taxon>Bacteroidia</taxon>
        <taxon>Bacteroidales</taxon>
        <taxon>Rikenellaceae</taxon>
        <taxon>Alistipes</taxon>
    </lineage>
</organism>
<evidence type="ECO:0008006" key="4">
    <source>
        <dbReference type="Google" id="ProtNLM"/>
    </source>
</evidence>
<evidence type="ECO:0000256" key="1">
    <source>
        <dbReference type="SAM" id="SignalP"/>
    </source>
</evidence>
<comment type="caution">
    <text evidence="2">The sequence shown here is derived from an EMBL/GenBank/DDBJ whole genome shotgun (WGS) entry which is preliminary data.</text>
</comment>
<feature type="signal peptide" evidence="1">
    <location>
        <begin position="1"/>
        <end position="30"/>
    </location>
</feature>
<evidence type="ECO:0000313" key="2">
    <source>
        <dbReference type="EMBL" id="EHB91346.1"/>
    </source>
</evidence>
<dbReference type="GeneID" id="92815574"/>
<dbReference type="EMBL" id="ADLD01000013">
    <property type="protein sequence ID" value="EHB91346.1"/>
    <property type="molecule type" value="Genomic_DNA"/>
</dbReference>
<dbReference type="eggNOG" id="COG2885">
    <property type="taxonomic scope" value="Bacteria"/>
</dbReference>
<dbReference type="AlphaFoldDB" id="G5H9T0"/>
<dbReference type="Pfam" id="PF12099">
    <property type="entry name" value="DUF3575"/>
    <property type="match status" value="1"/>
</dbReference>
<dbReference type="RefSeq" id="WP_009134201.1">
    <property type="nucleotide sequence ID" value="NZ_CP102250.1"/>
</dbReference>
<gene>
    <name evidence="2" type="ORF">HMPREF9450_01395</name>
</gene>
<proteinExistence type="predicted"/>
<dbReference type="InterPro" id="IPR021958">
    <property type="entry name" value="DUF3575"/>
</dbReference>
<dbReference type="STRING" id="742725.HMPREF9450_01395"/>
<keyword evidence="3" id="KW-1185">Reference proteome</keyword>
<protein>
    <recommendedName>
        <fullName evidence="4">DUF3575 domain-containing protein</fullName>
    </recommendedName>
</protein>
<dbReference type="PATRIC" id="fig|742725.3.peg.1476"/>